<evidence type="ECO:0000256" key="2">
    <source>
        <dbReference type="SAM" id="Phobius"/>
    </source>
</evidence>
<evidence type="ECO:0000256" key="1">
    <source>
        <dbReference type="SAM" id="Coils"/>
    </source>
</evidence>
<gene>
    <name evidence="3" type="ORF">EKH77_06000</name>
</gene>
<feature type="transmembrane region" description="Helical" evidence="2">
    <location>
        <begin position="62"/>
        <end position="84"/>
    </location>
</feature>
<keyword evidence="2" id="KW-1133">Transmembrane helix</keyword>
<reference evidence="3 4" key="1">
    <citation type="submission" date="2018-12" db="EMBL/GenBank/DDBJ databases">
        <title>The whole draft genome of Streptomyce luteoverticillatus CGMCC 15060.</title>
        <authorList>
            <person name="Feng Z."/>
            <person name="Chen G."/>
            <person name="Zhang J."/>
            <person name="Zhu H."/>
            <person name="Yu X."/>
            <person name="Zhang W."/>
            <person name="Zhang X."/>
        </authorList>
    </citation>
    <scope>NUCLEOTIDE SEQUENCE [LARGE SCALE GENOMIC DNA]</scope>
    <source>
        <strain evidence="3 4">CGMCC 15060</strain>
    </source>
</reference>
<proteinExistence type="predicted"/>
<organism evidence="3 4">
    <name type="scientific">Streptomyces luteoverticillatus</name>
    <name type="common">Streptoverticillium luteoverticillatus</name>
    <dbReference type="NCBI Taxonomy" id="66425"/>
    <lineage>
        <taxon>Bacteria</taxon>
        <taxon>Bacillati</taxon>
        <taxon>Actinomycetota</taxon>
        <taxon>Actinomycetes</taxon>
        <taxon>Kitasatosporales</taxon>
        <taxon>Streptomycetaceae</taxon>
        <taxon>Streptomyces</taxon>
    </lineage>
</organism>
<feature type="coiled-coil region" evidence="1">
    <location>
        <begin position="33"/>
        <end position="60"/>
    </location>
</feature>
<evidence type="ECO:0000313" key="4">
    <source>
        <dbReference type="Proteomes" id="UP000267900"/>
    </source>
</evidence>
<protein>
    <submittedName>
        <fullName evidence="3">Uncharacterized protein</fullName>
    </submittedName>
</protein>
<keyword evidence="1" id="KW-0175">Coiled coil</keyword>
<sequence length="87" mass="9517">MTIHPERTATTPAELAELRRNLDVGVVRIDGRLALLVQRSEQAERDLAEVAERVRALEHGRWPLPSLAALTGVAALCLAVWQALAGR</sequence>
<dbReference type="OrthoDB" id="4310037at2"/>
<accession>A0A3Q9FSM6</accession>
<dbReference type="RefSeq" id="WP_126913392.1">
    <property type="nucleotide sequence ID" value="NZ_CP034587.1"/>
</dbReference>
<keyword evidence="4" id="KW-1185">Reference proteome</keyword>
<keyword evidence="2" id="KW-0812">Transmembrane</keyword>
<keyword evidence="2" id="KW-0472">Membrane</keyword>
<dbReference type="EMBL" id="CP034587">
    <property type="protein sequence ID" value="AZQ70833.1"/>
    <property type="molecule type" value="Genomic_DNA"/>
</dbReference>
<name>A0A3Q9FSM6_STRLT</name>
<evidence type="ECO:0000313" key="3">
    <source>
        <dbReference type="EMBL" id="AZQ70833.1"/>
    </source>
</evidence>
<dbReference type="AlphaFoldDB" id="A0A3Q9FSM6"/>
<dbReference type="Proteomes" id="UP000267900">
    <property type="component" value="Chromosome"/>
</dbReference>